<evidence type="ECO:0000256" key="2">
    <source>
        <dbReference type="ARBA" id="ARBA00022490"/>
    </source>
</evidence>
<dbReference type="Proteomes" id="UP001168540">
    <property type="component" value="Unassembled WGS sequence"/>
</dbReference>
<comment type="subcellular location">
    <subcellularLocation>
        <location evidence="1">Cytoplasm</location>
    </subcellularLocation>
</comment>
<dbReference type="PANTHER" id="PTHR44085">
    <property type="entry name" value="SEPIAPTERIN REDUCTASE"/>
    <property type="match status" value="1"/>
</dbReference>
<keyword evidence="3" id="KW-0521">NADP</keyword>
<keyword evidence="4" id="KW-0560">Oxidoreductase</keyword>
<dbReference type="PRINTS" id="PR00081">
    <property type="entry name" value="GDHRDH"/>
</dbReference>
<dbReference type="PANTHER" id="PTHR44085:SF2">
    <property type="entry name" value="SEPIAPTERIN REDUCTASE"/>
    <property type="match status" value="1"/>
</dbReference>
<name>A0ABT7XUB4_9NEIS</name>
<dbReference type="SUPFAM" id="SSF51735">
    <property type="entry name" value="NAD(P)-binding Rossmann-fold domains"/>
    <property type="match status" value="1"/>
</dbReference>
<evidence type="ECO:0000256" key="3">
    <source>
        <dbReference type="ARBA" id="ARBA00022857"/>
    </source>
</evidence>
<comment type="caution">
    <text evidence="5">The sequence shown here is derived from an EMBL/GenBank/DDBJ whole genome shotgun (WGS) entry which is preliminary data.</text>
</comment>
<keyword evidence="2" id="KW-0963">Cytoplasm</keyword>
<reference evidence="5" key="1">
    <citation type="submission" date="2023-06" db="EMBL/GenBank/DDBJ databases">
        <authorList>
            <person name="Zhang S."/>
        </authorList>
    </citation>
    <scope>NUCLEOTIDE SEQUENCE</scope>
    <source>
        <strain evidence="5">SG2303</strain>
    </source>
</reference>
<accession>A0ABT7XUB4</accession>
<dbReference type="Pfam" id="PF00106">
    <property type="entry name" value="adh_short"/>
    <property type="match status" value="1"/>
</dbReference>
<dbReference type="InterPro" id="IPR020904">
    <property type="entry name" value="Sc_DH/Rdtase_CS"/>
</dbReference>
<sequence>MKHASIVTGASRGLGLALASTLLEAGQQVVAAARILTPELDELSARYPGQLFWLAVDLVDPAAAAALIPAALAQLGAGPFASLTLINNAGVVTPIGLVGQWEDPLAVAQAVAINVTAPLLLTNTFIAQTQGLAERRSVIGISSGAAVKAYPGWGVYGASKAALDHFSRHAALEQTEHADGVKVVALYPGVVDTGMQATIRGSSAEAFPNRARFEALKADGALSSPADTAARILAYLDSPAFASVPVVDIREL</sequence>
<dbReference type="InterPro" id="IPR051721">
    <property type="entry name" value="Biopterin_syn/organic_redct"/>
</dbReference>
<evidence type="ECO:0000256" key="1">
    <source>
        <dbReference type="ARBA" id="ARBA00004496"/>
    </source>
</evidence>
<dbReference type="RefSeq" id="WP_289832002.1">
    <property type="nucleotide sequence ID" value="NZ_JAUEDK010000064.1"/>
</dbReference>
<protein>
    <submittedName>
        <fullName evidence="5">SDR family NAD(P)-dependent oxidoreductase</fullName>
    </submittedName>
</protein>
<dbReference type="EMBL" id="JAUEDK010000064">
    <property type="protein sequence ID" value="MDN0077362.1"/>
    <property type="molecule type" value="Genomic_DNA"/>
</dbReference>
<gene>
    <name evidence="5" type="ORF">QU481_21270</name>
</gene>
<evidence type="ECO:0000256" key="4">
    <source>
        <dbReference type="ARBA" id="ARBA00023002"/>
    </source>
</evidence>
<proteinExistence type="predicted"/>
<keyword evidence="6" id="KW-1185">Reference proteome</keyword>
<dbReference type="PROSITE" id="PS00061">
    <property type="entry name" value="ADH_SHORT"/>
    <property type="match status" value="1"/>
</dbReference>
<dbReference type="Gene3D" id="3.40.50.720">
    <property type="entry name" value="NAD(P)-binding Rossmann-like Domain"/>
    <property type="match status" value="1"/>
</dbReference>
<evidence type="ECO:0000313" key="6">
    <source>
        <dbReference type="Proteomes" id="UP001168540"/>
    </source>
</evidence>
<dbReference type="InterPro" id="IPR036291">
    <property type="entry name" value="NAD(P)-bd_dom_sf"/>
</dbReference>
<dbReference type="InterPro" id="IPR002347">
    <property type="entry name" value="SDR_fam"/>
</dbReference>
<organism evidence="5 6">
    <name type="scientific">Crenobacter oryzisoli</name>
    <dbReference type="NCBI Taxonomy" id="3056844"/>
    <lineage>
        <taxon>Bacteria</taxon>
        <taxon>Pseudomonadati</taxon>
        <taxon>Pseudomonadota</taxon>
        <taxon>Betaproteobacteria</taxon>
        <taxon>Neisseriales</taxon>
        <taxon>Neisseriaceae</taxon>
        <taxon>Crenobacter</taxon>
    </lineage>
</organism>
<evidence type="ECO:0000313" key="5">
    <source>
        <dbReference type="EMBL" id="MDN0077362.1"/>
    </source>
</evidence>